<dbReference type="PIRSF" id="PIRSF004649">
    <property type="entry name" value="MlaC"/>
    <property type="match status" value="1"/>
</dbReference>
<name>A0A892ZJI7_9NEIS</name>
<dbReference type="PANTHER" id="PTHR36573">
    <property type="entry name" value="INTERMEMBRANE PHOSPHOLIPID TRANSPORT SYSTEM BINDING PROTEIN MLAC"/>
    <property type="match status" value="1"/>
</dbReference>
<gene>
    <name evidence="2" type="ORF">JQU52_05255</name>
</gene>
<dbReference type="Proteomes" id="UP000653156">
    <property type="component" value="Chromosome"/>
</dbReference>
<dbReference type="InterPro" id="IPR042245">
    <property type="entry name" value="Tgt2/MlaC_sf"/>
</dbReference>
<keyword evidence="3" id="KW-1185">Reference proteome</keyword>
<evidence type="ECO:0000313" key="2">
    <source>
        <dbReference type="EMBL" id="QRQ82793.1"/>
    </source>
</evidence>
<organism evidence="2 3">
    <name type="scientific">Paralysiella testudinis</name>
    <dbReference type="NCBI Taxonomy" id="2809020"/>
    <lineage>
        <taxon>Bacteria</taxon>
        <taxon>Pseudomonadati</taxon>
        <taxon>Pseudomonadota</taxon>
        <taxon>Betaproteobacteria</taxon>
        <taxon>Neisseriales</taxon>
        <taxon>Neisseriaceae</taxon>
        <taxon>Paralysiella</taxon>
    </lineage>
</organism>
<evidence type="ECO:0000313" key="3">
    <source>
        <dbReference type="Proteomes" id="UP000653156"/>
    </source>
</evidence>
<keyword evidence="1" id="KW-0732">Signal</keyword>
<protein>
    <submittedName>
        <fullName evidence="2">ABC transporter substrate-binding protein</fullName>
    </submittedName>
</protein>
<accession>A0A892ZJI7</accession>
<dbReference type="EMBL" id="CP069798">
    <property type="protein sequence ID" value="QRQ82793.1"/>
    <property type="molecule type" value="Genomic_DNA"/>
</dbReference>
<feature type="chain" id="PRO_5034509966" evidence="1">
    <location>
        <begin position="23"/>
        <end position="199"/>
    </location>
</feature>
<dbReference type="Pfam" id="PF05494">
    <property type="entry name" value="MlaC"/>
    <property type="match status" value="1"/>
</dbReference>
<evidence type="ECO:0000256" key="1">
    <source>
        <dbReference type="SAM" id="SignalP"/>
    </source>
</evidence>
<dbReference type="RefSeq" id="WP_230340081.1">
    <property type="nucleotide sequence ID" value="NZ_CP069798.1"/>
</dbReference>
<dbReference type="PANTHER" id="PTHR36573:SF1">
    <property type="entry name" value="INTERMEMBRANE PHOSPHOLIPID TRANSPORT SYSTEM BINDING PROTEIN MLAC"/>
    <property type="match status" value="1"/>
</dbReference>
<proteinExistence type="predicted"/>
<dbReference type="Gene3D" id="3.10.450.710">
    <property type="entry name" value="Tgt2/MlaC"/>
    <property type="match status" value="1"/>
</dbReference>
<sequence length="199" mass="21509">MKKSAFIGAVTMAVMSISLALATPQQAVTQVRGNATQVLSILSKANGANDAQVRRQAENYAIPYFDFERMTALAVGNPWRNASVAQKQALTQEFKTLLIRTYSGTMLKFKNAKVTVRDNPVVNRGGQEVIVRAEVVAAGGGKPVNMDYTLYQSGGKYRVYNVAVEGASLVTVYRNQFGQTIGQKGIDGLIADLKSKNGQ</sequence>
<dbReference type="AlphaFoldDB" id="A0A892ZJI7"/>
<reference evidence="2" key="1">
    <citation type="submission" date="2021-02" db="EMBL/GenBank/DDBJ databases">
        <title>Neisseriaceae sp. 26B isolated from the cloaca of a Common Toad-headed Turtle (Mesoclemmys nasuta).</title>
        <authorList>
            <person name="Spergser J."/>
            <person name="Busse H.-J."/>
        </authorList>
    </citation>
    <scope>NUCLEOTIDE SEQUENCE</scope>
    <source>
        <strain evidence="2">26B</strain>
    </source>
</reference>
<feature type="signal peptide" evidence="1">
    <location>
        <begin position="1"/>
        <end position="22"/>
    </location>
</feature>
<dbReference type="InterPro" id="IPR008869">
    <property type="entry name" value="MlaC/ttg2D"/>
</dbReference>
<dbReference type="KEGG" id="ptes:JQU52_05255"/>